<gene>
    <name evidence="2" type="ORF">AVEN_62091_1</name>
</gene>
<feature type="domain" description="Mos1 transposase HTH" evidence="1">
    <location>
        <begin position="19"/>
        <end position="58"/>
    </location>
</feature>
<dbReference type="PANTHER" id="PTHR46060:SF2">
    <property type="entry name" value="HISTONE-LYSINE N-METHYLTRANSFERASE SETMAR"/>
    <property type="match status" value="1"/>
</dbReference>
<evidence type="ECO:0000313" key="3">
    <source>
        <dbReference type="Proteomes" id="UP000499080"/>
    </source>
</evidence>
<dbReference type="GO" id="GO:0003690">
    <property type="term" value="F:double-stranded DNA binding"/>
    <property type="evidence" value="ECO:0007669"/>
    <property type="project" value="TreeGrafter"/>
</dbReference>
<dbReference type="GO" id="GO:0042800">
    <property type="term" value="F:histone H3K4 methyltransferase activity"/>
    <property type="evidence" value="ECO:0007669"/>
    <property type="project" value="TreeGrafter"/>
</dbReference>
<dbReference type="GO" id="GO:0000793">
    <property type="term" value="C:condensed chromosome"/>
    <property type="evidence" value="ECO:0007669"/>
    <property type="project" value="TreeGrafter"/>
</dbReference>
<dbReference type="GO" id="GO:0031297">
    <property type="term" value="P:replication fork processing"/>
    <property type="evidence" value="ECO:0007669"/>
    <property type="project" value="TreeGrafter"/>
</dbReference>
<dbReference type="InterPro" id="IPR041426">
    <property type="entry name" value="Mos1_HTH"/>
</dbReference>
<dbReference type="Pfam" id="PF17906">
    <property type="entry name" value="HTH_48"/>
    <property type="match status" value="1"/>
</dbReference>
<dbReference type="GO" id="GO:0000014">
    <property type="term" value="F:single-stranded DNA endodeoxyribonuclease activity"/>
    <property type="evidence" value="ECO:0007669"/>
    <property type="project" value="TreeGrafter"/>
</dbReference>
<evidence type="ECO:0000313" key="2">
    <source>
        <dbReference type="EMBL" id="GBN66199.1"/>
    </source>
</evidence>
<keyword evidence="3" id="KW-1185">Reference proteome</keyword>
<dbReference type="Proteomes" id="UP000499080">
    <property type="component" value="Unassembled WGS sequence"/>
</dbReference>
<dbReference type="GO" id="GO:0005634">
    <property type="term" value="C:nucleus"/>
    <property type="evidence" value="ECO:0007669"/>
    <property type="project" value="TreeGrafter"/>
</dbReference>
<sequence length="103" mass="12017">MSQSIENPSDCGVFSVVCFLNTKDRKAAEIVRNISEMYEENITSEGMVRKWVRAFKDGRMDVHDEERSGRPGCRKLMEKFERKRSFMISSLFNEFPQVSRISV</sequence>
<reference evidence="2 3" key="1">
    <citation type="journal article" date="2019" name="Sci. Rep.">
        <title>Orb-weaving spider Araneus ventricosus genome elucidates the spidroin gene catalogue.</title>
        <authorList>
            <person name="Kono N."/>
            <person name="Nakamura H."/>
            <person name="Ohtoshi R."/>
            <person name="Moran D.A.P."/>
            <person name="Shinohara A."/>
            <person name="Yoshida Y."/>
            <person name="Fujiwara M."/>
            <person name="Mori M."/>
            <person name="Tomita M."/>
            <person name="Arakawa K."/>
        </authorList>
    </citation>
    <scope>NUCLEOTIDE SEQUENCE [LARGE SCALE GENOMIC DNA]</scope>
</reference>
<dbReference type="OrthoDB" id="8191996at2759"/>
<protein>
    <recommendedName>
        <fullName evidence="1">Mos1 transposase HTH domain-containing protein</fullName>
    </recommendedName>
</protein>
<evidence type="ECO:0000259" key="1">
    <source>
        <dbReference type="Pfam" id="PF17906"/>
    </source>
</evidence>
<comment type="caution">
    <text evidence="2">The sequence shown here is derived from an EMBL/GenBank/DDBJ whole genome shotgun (WGS) entry which is preliminary data.</text>
</comment>
<dbReference type="InterPro" id="IPR052709">
    <property type="entry name" value="Transposase-MT_Hybrid"/>
</dbReference>
<dbReference type="AlphaFoldDB" id="A0A4Y2QSQ0"/>
<dbReference type="GO" id="GO:0035861">
    <property type="term" value="C:site of double-strand break"/>
    <property type="evidence" value="ECO:0007669"/>
    <property type="project" value="TreeGrafter"/>
</dbReference>
<name>A0A4Y2QSQ0_ARAVE</name>
<dbReference type="Gene3D" id="1.10.10.1450">
    <property type="match status" value="1"/>
</dbReference>
<proteinExistence type="predicted"/>
<dbReference type="GO" id="GO:0044774">
    <property type="term" value="P:mitotic DNA integrity checkpoint signaling"/>
    <property type="evidence" value="ECO:0007669"/>
    <property type="project" value="TreeGrafter"/>
</dbReference>
<dbReference type="GO" id="GO:0000729">
    <property type="term" value="P:DNA double-strand break processing"/>
    <property type="evidence" value="ECO:0007669"/>
    <property type="project" value="TreeGrafter"/>
</dbReference>
<dbReference type="EMBL" id="BGPR01014672">
    <property type="protein sequence ID" value="GBN66199.1"/>
    <property type="molecule type" value="Genomic_DNA"/>
</dbReference>
<dbReference type="GO" id="GO:0003697">
    <property type="term" value="F:single-stranded DNA binding"/>
    <property type="evidence" value="ECO:0007669"/>
    <property type="project" value="TreeGrafter"/>
</dbReference>
<dbReference type="GO" id="GO:0006303">
    <property type="term" value="P:double-strand break repair via nonhomologous end joining"/>
    <property type="evidence" value="ECO:0007669"/>
    <property type="project" value="TreeGrafter"/>
</dbReference>
<dbReference type="GO" id="GO:0046975">
    <property type="term" value="F:histone H3K36 methyltransferase activity"/>
    <property type="evidence" value="ECO:0007669"/>
    <property type="project" value="TreeGrafter"/>
</dbReference>
<accession>A0A4Y2QSQ0</accession>
<organism evidence="2 3">
    <name type="scientific">Araneus ventricosus</name>
    <name type="common">Orbweaver spider</name>
    <name type="synonym">Epeira ventricosa</name>
    <dbReference type="NCBI Taxonomy" id="182803"/>
    <lineage>
        <taxon>Eukaryota</taxon>
        <taxon>Metazoa</taxon>
        <taxon>Ecdysozoa</taxon>
        <taxon>Arthropoda</taxon>
        <taxon>Chelicerata</taxon>
        <taxon>Arachnida</taxon>
        <taxon>Araneae</taxon>
        <taxon>Araneomorphae</taxon>
        <taxon>Entelegynae</taxon>
        <taxon>Araneoidea</taxon>
        <taxon>Araneidae</taxon>
        <taxon>Araneus</taxon>
    </lineage>
</organism>
<dbReference type="PANTHER" id="PTHR46060">
    <property type="entry name" value="MARINER MOS1 TRANSPOSASE-LIKE PROTEIN"/>
    <property type="match status" value="1"/>
</dbReference>
<dbReference type="GO" id="GO:0044547">
    <property type="term" value="F:DNA topoisomerase binding"/>
    <property type="evidence" value="ECO:0007669"/>
    <property type="project" value="TreeGrafter"/>
</dbReference>
<dbReference type="GO" id="GO:0015074">
    <property type="term" value="P:DNA integration"/>
    <property type="evidence" value="ECO:0007669"/>
    <property type="project" value="TreeGrafter"/>
</dbReference>